<name>A0A498RAC8_9FIRM</name>
<evidence type="ECO:0000313" key="2">
    <source>
        <dbReference type="Proteomes" id="UP000277811"/>
    </source>
</evidence>
<reference evidence="1 2" key="1">
    <citation type="submission" date="2018-06" db="EMBL/GenBank/DDBJ databases">
        <authorList>
            <person name="Strepis N."/>
        </authorList>
    </citation>
    <scope>NUCLEOTIDE SEQUENCE [LARGE SCALE GENOMIC DNA]</scope>
    <source>
        <strain evidence="1">LUCI</strain>
    </source>
</reference>
<organism evidence="1 2">
    <name type="scientific">Lucifera butyrica</name>
    <dbReference type="NCBI Taxonomy" id="1351585"/>
    <lineage>
        <taxon>Bacteria</taxon>
        <taxon>Bacillati</taxon>
        <taxon>Bacillota</taxon>
        <taxon>Negativicutes</taxon>
        <taxon>Veillonellales</taxon>
        <taxon>Veillonellaceae</taxon>
        <taxon>Lucifera</taxon>
    </lineage>
</organism>
<dbReference type="AlphaFoldDB" id="A0A498RAC8"/>
<dbReference type="Proteomes" id="UP000277811">
    <property type="component" value="Unassembled WGS sequence"/>
</dbReference>
<proteinExistence type="predicted"/>
<protein>
    <submittedName>
        <fullName evidence="1">Uncharacterized protein</fullName>
    </submittedName>
</protein>
<dbReference type="RefSeq" id="WP_122627073.1">
    <property type="nucleotide sequence ID" value="NZ_UPPP01000061.1"/>
</dbReference>
<dbReference type="EMBL" id="UPPP01000061">
    <property type="protein sequence ID" value="VBB06118.1"/>
    <property type="molecule type" value="Genomic_DNA"/>
</dbReference>
<gene>
    <name evidence="1" type="ORF">LUCI_1333</name>
</gene>
<keyword evidence="2" id="KW-1185">Reference proteome</keyword>
<dbReference type="OrthoDB" id="9810984at2"/>
<evidence type="ECO:0000313" key="1">
    <source>
        <dbReference type="EMBL" id="VBB06118.1"/>
    </source>
</evidence>
<sequence>MGFTLSVKGKENIYLDESMIQSVHVELCTPSDSMAKSTIVSATLFITGRLTSDATMIESDEPLKLFKWAQIPAQSADAYSDVTVKVISAGQTFRTINFPNTFVIDYGERYNDHAGIGEFSLVLRQKVDKIDKITADGGQ</sequence>
<accession>A0A498RAC8</accession>